<reference evidence="1" key="1">
    <citation type="submission" date="2020-09" db="EMBL/GenBank/DDBJ databases">
        <title>Novel species of Mucilaginibacter isolated from a glacier on the Tibetan Plateau.</title>
        <authorList>
            <person name="Liu Q."/>
            <person name="Xin Y.-H."/>
        </authorList>
    </citation>
    <scope>NUCLEOTIDE SEQUENCE</scope>
    <source>
        <strain evidence="1">ZB1P21</strain>
    </source>
</reference>
<accession>A0A926S3Y2</accession>
<organism evidence="1 2">
    <name type="scientific">Mucilaginibacter glaciei</name>
    <dbReference type="NCBI Taxonomy" id="2772109"/>
    <lineage>
        <taxon>Bacteria</taxon>
        <taxon>Pseudomonadati</taxon>
        <taxon>Bacteroidota</taxon>
        <taxon>Sphingobacteriia</taxon>
        <taxon>Sphingobacteriales</taxon>
        <taxon>Sphingobacteriaceae</taxon>
        <taxon>Mucilaginibacter</taxon>
    </lineage>
</organism>
<sequence>MKHKVSLQINLAPGDYQHMQYLLPHQLNQLQQQVDEIILTVDTKQGKGRFAEGWNTYKDFLDRFLKEKIEPFYPVKVITVDYSSSVEQKIARYFFGKTQMPFKDFRGGPFYAYFFGLYTATNKLVFHLDSDMLLGGGSQNWINEAVSYFNIDPTCFVMAPLPGPPDHNDTLKGQHIMNKIAPFTWQLAGMSTRIFLIDKSKFNNNKLLITKPSLRNQVKAIIDGQSNADLPEHLISTFIKKHNLKRIDFLGSGEGMWSLHPPHRTKSFYGQLPAIINHVETNNLPENQRGFYDIIDEVCDWTEAREKFKHNKWWKRQP</sequence>
<name>A0A926S3Y2_9SPHI</name>
<dbReference type="SUPFAM" id="SSF53448">
    <property type="entry name" value="Nucleotide-diphospho-sugar transferases"/>
    <property type="match status" value="1"/>
</dbReference>
<keyword evidence="2" id="KW-1185">Reference proteome</keyword>
<comment type="caution">
    <text evidence="1">The sequence shown here is derived from an EMBL/GenBank/DDBJ whole genome shotgun (WGS) entry which is preliminary data.</text>
</comment>
<dbReference type="RefSeq" id="WP_191164596.1">
    <property type="nucleotide sequence ID" value="NZ_JACWMX010000007.1"/>
</dbReference>
<dbReference type="AlphaFoldDB" id="A0A926S3Y2"/>
<dbReference type="Proteomes" id="UP000619078">
    <property type="component" value="Unassembled WGS sequence"/>
</dbReference>
<proteinExistence type="predicted"/>
<dbReference type="EMBL" id="JACWMX010000007">
    <property type="protein sequence ID" value="MBD1394719.1"/>
    <property type="molecule type" value="Genomic_DNA"/>
</dbReference>
<protein>
    <submittedName>
        <fullName evidence="1">Uncharacterized protein</fullName>
    </submittedName>
</protein>
<evidence type="ECO:0000313" key="2">
    <source>
        <dbReference type="Proteomes" id="UP000619078"/>
    </source>
</evidence>
<dbReference type="InterPro" id="IPR029044">
    <property type="entry name" value="Nucleotide-diphossugar_trans"/>
</dbReference>
<evidence type="ECO:0000313" key="1">
    <source>
        <dbReference type="EMBL" id="MBD1394719.1"/>
    </source>
</evidence>
<gene>
    <name evidence="1" type="ORF">IDJ76_16540</name>
</gene>